<comment type="caution">
    <text evidence="1">The sequence shown here is derived from an EMBL/GenBank/DDBJ whole genome shotgun (WGS) entry which is preliminary data.</text>
</comment>
<gene>
    <name evidence="1" type="ORF">S2091_1992</name>
</gene>
<dbReference type="EMBL" id="PUGF01000008">
    <property type="protein sequence ID" value="PRC93254.1"/>
    <property type="molecule type" value="Genomic_DNA"/>
</dbReference>
<proteinExistence type="predicted"/>
<evidence type="ECO:0000313" key="2">
    <source>
        <dbReference type="Proteomes" id="UP000237839"/>
    </source>
</evidence>
<dbReference type="AlphaFoldDB" id="A0A2S9GZU6"/>
<keyword evidence="2" id="KW-1185">Reference proteome</keyword>
<organism evidence="1 2">
    <name type="scientific">Solimicrobium silvestre</name>
    <dbReference type="NCBI Taxonomy" id="2099400"/>
    <lineage>
        <taxon>Bacteria</taxon>
        <taxon>Pseudomonadati</taxon>
        <taxon>Pseudomonadota</taxon>
        <taxon>Betaproteobacteria</taxon>
        <taxon>Burkholderiales</taxon>
        <taxon>Oxalobacteraceae</taxon>
        <taxon>Solimicrobium</taxon>
    </lineage>
</organism>
<evidence type="ECO:0000313" key="1">
    <source>
        <dbReference type="EMBL" id="PRC93254.1"/>
    </source>
</evidence>
<accession>A0A2S9GZU6</accession>
<sequence length="41" mass="4789">MLAQKLYMNENIVIGKSIFPNGCNKLIHFDVLSLFHFLCYL</sequence>
<dbReference type="Proteomes" id="UP000237839">
    <property type="component" value="Unassembled WGS sequence"/>
</dbReference>
<reference evidence="1 2" key="1">
    <citation type="submission" date="2018-02" db="EMBL/GenBank/DDBJ databases">
        <title>Solimicrobium silvestre gen. nov., sp. nov., isolated from alpine forest soil.</title>
        <authorList>
            <person name="Margesin R."/>
            <person name="Albuquerque L."/>
            <person name="Zhang D.-C."/>
            <person name="Froufe H.J.C."/>
            <person name="Severino R."/>
            <person name="Roxo I."/>
            <person name="Egas C."/>
            <person name="Da Costa M.S."/>
        </authorList>
    </citation>
    <scope>NUCLEOTIDE SEQUENCE [LARGE SCALE GENOMIC DNA]</scope>
    <source>
        <strain evidence="1 2">S20-91</strain>
    </source>
</reference>
<name>A0A2S9GZU6_9BURK</name>
<protein>
    <submittedName>
        <fullName evidence="1">Uncharacterized protein</fullName>
    </submittedName>
</protein>